<evidence type="ECO:0000313" key="2">
    <source>
        <dbReference type="Proteomes" id="UP000324222"/>
    </source>
</evidence>
<keyword evidence="2" id="KW-1185">Reference proteome</keyword>
<dbReference type="EMBL" id="VSRR010008456">
    <property type="protein sequence ID" value="MPC48770.1"/>
    <property type="molecule type" value="Genomic_DNA"/>
</dbReference>
<comment type="caution">
    <text evidence="1">The sequence shown here is derived from an EMBL/GenBank/DDBJ whole genome shotgun (WGS) entry which is preliminary data.</text>
</comment>
<dbReference type="AlphaFoldDB" id="A0A5B7FM46"/>
<proteinExistence type="predicted"/>
<dbReference type="OrthoDB" id="6381911at2759"/>
<evidence type="ECO:0000313" key="1">
    <source>
        <dbReference type="EMBL" id="MPC48770.1"/>
    </source>
</evidence>
<accession>A0A5B7FM46</accession>
<reference evidence="1 2" key="1">
    <citation type="submission" date="2019-05" db="EMBL/GenBank/DDBJ databases">
        <title>Another draft genome of Portunus trituberculatus and its Hox gene families provides insights of decapod evolution.</title>
        <authorList>
            <person name="Jeong J.-H."/>
            <person name="Song I."/>
            <person name="Kim S."/>
            <person name="Choi T."/>
            <person name="Kim D."/>
            <person name="Ryu S."/>
            <person name="Kim W."/>
        </authorList>
    </citation>
    <scope>NUCLEOTIDE SEQUENCE [LARGE SCALE GENOMIC DNA]</scope>
    <source>
        <tissue evidence="1">Muscle</tissue>
    </source>
</reference>
<protein>
    <submittedName>
        <fullName evidence="1">Uncharacterized protein</fullName>
    </submittedName>
</protein>
<name>A0A5B7FM46_PORTR</name>
<organism evidence="1 2">
    <name type="scientific">Portunus trituberculatus</name>
    <name type="common">Swimming crab</name>
    <name type="synonym">Neptunus trituberculatus</name>
    <dbReference type="NCBI Taxonomy" id="210409"/>
    <lineage>
        <taxon>Eukaryota</taxon>
        <taxon>Metazoa</taxon>
        <taxon>Ecdysozoa</taxon>
        <taxon>Arthropoda</taxon>
        <taxon>Crustacea</taxon>
        <taxon>Multicrustacea</taxon>
        <taxon>Malacostraca</taxon>
        <taxon>Eumalacostraca</taxon>
        <taxon>Eucarida</taxon>
        <taxon>Decapoda</taxon>
        <taxon>Pleocyemata</taxon>
        <taxon>Brachyura</taxon>
        <taxon>Eubrachyura</taxon>
        <taxon>Portunoidea</taxon>
        <taxon>Portunidae</taxon>
        <taxon>Portuninae</taxon>
        <taxon>Portunus</taxon>
    </lineage>
</organism>
<gene>
    <name evidence="1" type="ORF">E2C01_042552</name>
</gene>
<dbReference type="Proteomes" id="UP000324222">
    <property type="component" value="Unassembled WGS sequence"/>
</dbReference>
<sequence>MKISAESVSCRLDDSTRHSRPENKLTLVPQLLHTHLITMIPNLLCEGFIFRWASYHLTPLMDQQQFRNIKSSSTTHCHVDFLDYIYRNLEKRKASVILAFIDFRRAFYLVHHTNVITKTINLQLHSNLVSLLSDFLSHRSQVVRHWGTTSSFSISTV</sequence>